<gene>
    <name evidence="3" type="ORF">B5V51_2055</name>
</gene>
<feature type="compositionally biased region" description="Basic and acidic residues" evidence="1">
    <location>
        <begin position="108"/>
        <end position="137"/>
    </location>
</feature>
<evidence type="ECO:0000313" key="3">
    <source>
        <dbReference type="EMBL" id="PCG71262.1"/>
    </source>
</evidence>
<proteinExistence type="predicted"/>
<feature type="region of interest" description="Disordered" evidence="1">
    <location>
        <begin position="99"/>
        <end position="144"/>
    </location>
</feature>
<name>A0A2A4JIN0_HELVI</name>
<keyword evidence="2" id="KW-0732">Signal</keyword>
<dbReference type="AlphaFoldDB" id="A0A2A4JIN0"/>
<accession>A0A2A4JIN0</accession>
<feature type="signal peptide" evidence="2">
    <location>
        <begin position="1"/>
        <end position="18"/>
    </location>
</feature>
<sequence>MGLYSFLFFALVILKVESLPVKILQINKQQTKDYQVFKDILIQNLIVTTDNLKLILNWERANSIYRIQDGGEVNQKLINYNPDFQNVVKNVKKANVDDATTSTPTNVHEFDLSKYLRKRSPDEQNKPGDGEMDHQETSENTGVIKTVNKREDNENTPQILSEEYLLNYGNSNSLEMDNISDIYHVQDKRQAESGDNPIALPTGDGETQMFMGTFQAVMRPLKLPSLG</sequence>
<organism evidence="3">
    <name type="scientific">Heliothis virescens</name>
    <name type="common">Tobacco budworm moth</name>
    <dbReference type="NCBI Taxonomy" id="7102"/>
    <lineage>
        <taxon>Eukaryota</taxon>
        <taxon>Metazoa</taxon>
        <taxon>Ecdysozoa</taxon>
        <taxon>Arthropoda</taxon>
        <taxon>Hexapoda</taxon>
        <taxon>Insecta</taxon>
        <taxon>Pterygota</taxon>
        <taxon>Neoptera</taxon>
        <taxon>Endopterygota</taxon>
        <taxon>Lepidoptera</taxon>
        <taxon>Glossata</taxon>
        <taxon>Ditrysia</taxon>
        <taxon>Noctuoidea</taxon>
        <taxon>Noctuidae</taxon>
        <taxon>Heliothinae</taxon>
        <taxon>Heliothis</taxon>
    </lineage>
</organism>
<evidence type="ECO:0000256" key="2">
    <source>
        <dbReference type="SAM" id="SignalP"/>
    </source>
</evidence>
<comment type="caution">
    <text evidence="3">The sequence shown here is derived from an EMBL/GenBank/DDBJ whole genome shotgun (WGS) entry which is preliminary data.</text>
</comment>
<protein>
    <submittedName>
        <fullName evidence="3">Uncharacterized protein</fullName>
    </submittedName>
</protein>
<dbReference type="EMBL" id="NWSH01001428">
    <property type="protein sequence ID" value="PCG71262.1"/>
    <property type="molecule type" value="Genomic_DNA"/>
</dbReference>
<evidence type="ECO:0000256" key="1">
    <source>
        <dbReference type="SAM" id="MobiDB-lite"/>
    </source>
</evidence>
<feature type="chain" id="PRO_5012720420" evidence="2">
    <location>
        <begin position="19"/>
        <end position="227"/>
    </location>
</feature>
<reference evidence="3" key="1">
    <citation type="submission" date="2017-09" db="EMBL/GenBank/DDBJ databases">
        <title>Contemporary evolution of a Lepidopteran species, Heliothis virescens, in response to modern agricultural practices.</title>
        <authorList>
            <person name="Fritz M.L."/>
            <person name="Deyonke A.M."/>
            <person name="Papanicolaou A."/>
            <person name="Micinski S."/>
            <person name="Westbrook J."/>
            <person name="Gould F."/>
        </authorList>
    </citation>
    <scope>NUCLEOTIDE SEQUENCE [LARGE SCALE GENOMIC DNA]</scope>
    <source>
        <strain evidence="3">HvINT-</strain>
        <tissue evidence="3">Whole body</tissue>
    </source>
</reference>